<keyword evidence="3" id="KW-1185">Reference proteome</keyword>
<protein>
    <submittedName>
        <fullName evidence="2">Uncharacterized protein</fullName>
    </submittedName>
</protein>
<evidence type="ECO:0000313" key="2">
    <source>
        <dbReference type="EMBL" id="CAH0390650.1"/>
    </source>
</evidence>
<evidence type="ECO:0000313" key="3">
    <source>
        <dbReference type="Proteomes" id="UP001152759"/>
    </source>
</evidence>
<dbReference type="SUPFAM" id="SSF55874">
    <property type="entry name" value="ATPase domain of HSP90 chaperone/DNA topoisomerase II/histidine kinase"/>
    <property type="match status" value="1"/>
</dbReference>
<evidence type="ECO:0000256" key="1">
    <source>
        <dbReference type="SAM" id="MobiDB-lite"/>
    </source>
</evidence>
<accession>A0A9P0AHI2</accession>
<sequence length="77" mass="8390">MNDTDSSLKKSSLSKSTLKNSAQISSVPLIVSELVYNSLSADAQSIAVRLELNRQKLQVVDNGIGMTEIQLNQLQAR</sequence>
<dbReference type="EMBL" id="OU963866">
    <property type="protein sequence ID" value="CAH0390650.1"/>
    <property type="molecule type" value="Genomic_DNA"/>
</dbReference>
<feature type="region of interest" description="Disordered" evidence="1">
    <location>
        <begin position="1"/>
        <end position="21"/>
    </location>
</feature>
<dbReference type="Pfam" id="PF13589">
    <property type="entry name" value="HATPase_c_3"/>
    <property type="match status" value="1"/>
</dbReference>
<name>A0A9P0AHI2_BEMTA</name>
<dbReference type="Gene3D" id="3.30.565.10">
    <property type="entry name" value="Histidine kinase-like ATPase, C-terminal domain"/>
    <property type="match status" value="1"/>
</dbReference>
<reference evidence="2" key="1">
    <citation type="submission" date="2021-12" db="EMBL/GenBank/DDBJ databases">
        <authorList>
            <person name="King R."/>
        </authorList>
    </citation>
    <scope>NUCLEOTIDE SEQUENCE</scope>
</reference>
<dbReference type="InterPro" id="IPR036890">
    <property type="entry name" value="HATPase_C_sf"/>
</dbReference>
<organism evidence="2 3">
    <name type="scientific">Bemisia tabaci</name>
    <name type="common">Sweetpotato whitefly</name>
    <name type="synonym">Aleurodes tabaci</name>
    <dbReference type="NCBI Taxonomy" id="7038"/>
    <lineage>
        <taxon>Eukaryota</taxon>
        <taxon>Metazoa</taxon>
        <taxon>Ecdysozoa</taxon>
        <taxon>Arthropoda</taxon>
        <taxon>Hexapoda</taxon>
        <taxon>Insecta</taxon>
        <taxon>Pterygota</taxon>
        <taxon>Neoptera</taxon>
        <taxon>Paraneoptera</taxon>
        <taxon>Hemiptera</taxon>
        <taxon>Sternorrhyncha</taxon>
        <taxon>Aleyrodoidea</taxon>
        <taxon>Aleyrodidae</taxon>
        <taxon>Aleyrodinae</taxon>
        <taxon>Bemisia</taxon>
    </lineage>
</organism>
<gene>
    <name evidence="2" type="ORF">BEMITA_LOCUS9353</name>
</gene>
<dbReference type="Proteomes" id="UP001152759">
    <property type="component" value="Chromosome 5"/>
</dbReference>
<dbReference type="AlphaFoldDB" id="A0A9P0AHI2"/>
<proteinExistence type="predicted"/>